<evidence type="ECO:0000313" key="1">
    <source>
        <dbReference type="EMBL" id="MEQ2160510.1"/>
    </source>
</evidence>
<protein>
    <submittedName>
        <fullName evidence="1">Uncharacterized protein</fullName>
    </submittedName>
</protein>
<keyword evidence="2" id="KW-1185">Reference proteome</keyword>
<comment type="caution">
    <text evidence="1">The sequence shown here is derived from an EMBL/GenBank/DDBJ whole genome shotgun (WGS) entry which is preliminary data.</text>
</comment>
<dbReference type="PANTHER" id="PTHR34892:SF1">
    <property type="entry name" value="VACUOLAR ATP SYNTHASE CATALYTIC SUBUNIT-RELATED _ V-ATPASE-RELATED _ VACUOLAR PROTON PUMP-RELATED"/>
    <property type="match status" value="1"/>
</dbReference>
<dbReference type="PANTHER" id="PTHR34892">
    <property type="entry name" value="VACUOLAR ATP SYNTHASE CATALYTIC SUBUNIT-RELATED / V-ATPASE-RELATED / VACUOLAR PROTON PUMP-LIKE PROTEIN"/>
    <property type="match status" value="1"/>
</dbReference>
<reference evidence="1 2" key="1">
    <citation type="submission" date="2021-06" db="EMBL/GenBank/DDBJ databases">
        <authorList>
            <person name="Palmer J.M."/>
        </authorList>
    </citation>
    <scope>NUCLEOTIDE SEQUENCE [LARGE SCALE GENOMIC DNA]</scope>
    <source>
        <strain evidence="1 2">GA_2019</strain>
        <tissue evidence="1">Muscle</tissue>
    </source>
</reference>
<dbReference type="Proteomes" id="UP001476798">
    <property type="component" value="Unassembled WGS sequence"/>
</dbReference>
<dbReference type="EMBL" id="JAHRIO010009579">
    <property type="protein sequence ID" value="MEQ2160510.1"/>
    <property type="molecule type" value="Genomic_DNA"/>
</dbReference>
<accession>A0ABV0MN41</accession>
<organism evidence="1 2">
    <name type="scientific">Goodea atripinnis</name>
    <dbReference type="NCBI Taxonomy" id="208336"/>
    <lineage>
        <taxon>Eukaryota</taxon>
        <taxon>Metazoa</taxon>
        <taxon>Chordata</taxon>
        <taxon>Craniata</taxon>
        <taxon>Vertebrata</taxon>
        <taxon>Euteleostomi</taxon>
        <taxon>Actinopterygii</taxon>
        <taxon>Neopterygii</taxon>
        <taxon>Teleostei</taxon>
        <taxon>Neoteleostei</taxon>
        <taxon>Acanthomorphata</taxon>
        <taxon>Ovalentaria</taxon>
        <taxon>Atherinomorphae</taxon>
        <taxon>Cyprinodontiformes</taxon>
        <taxon>Goodeidae</taxon>
        <taxon>Goodea</taxon>
    </lineage>
</organism>
<feature type="non-terminal residue" evidence="1">
    <location>
        <position position="70"/>
    </location>
</feature>
<evidence type="ECO:0000313" key="2">
    <source>
        <dbReference type="Proteomes" id="UP001476798"/>
    </source>
</evidence>
<name>A0ABV0MN41_9TELE</name>
<gene>
    <name evidence="1" type="ORF">GOODEAATRI_034613</name>
</gene>
<proteinExistence type="predicted"/>
<sequence>MQYQVDAWSGRSKPLFHLPVPKINLIYGPRVGDVSDIKLIRTDTTLDLSQKAEKRYQQYHGGDHVILTDL</sequence>